<accession>A0A848LAS2</accession>
<keyword evidence="2" id="KW-1185">Reference proteome</keyword>
<name>A0A848LAS2_9BACT</name>
<protein>
    <recommendedName>
        <fullName evidence="3">Lipoprotein</fullName>
    </recommendedName>
</protein>
<reference evidence="1 2" key="1">
    <citation type="submission" date="2020-04" db="EMBL/GenBank/DDBJ databases">
        <title>Draft genome of Pyxidicoccus fallax type strain.</title>
        <authorList>
            <person name="Whitworth D.E."/>
        </authorList>
    </citation>
    <scope>NUCLEOTIDE SEQUENCE [LARGE SCALE GENOMIC DNA]</scope>
    <source>
        <strain evidence="1 2">DSM 14698</strain>
    </source>
</reference>
<dbReference type="AlphaFoldDB" id="A0A848LAS2"/>
<comment type="caution">
    <text evidence="1">The sequence shown here is derived from an EMBL/GenBank/DDBJ whole genome shotgun (WGS) entry which is preliminary data.</text>
</comment>
<evidence type="ECO:0008006" key="3">
    <source>
        <dbReference type="Google" id="ProtNLM"/>
    </source>
</evidence>
<evidence type="ECO:0000313" key="1">
    <source>
        <dbReference type="EMBL" id="NMO13783.1"/>
    </source>
</evidence>
<dbReference type="EMBL" id="JABBJJ010000008">
    <property type="protein sequence ID" value="NMO13783.1"/>
    <property type="molecule type" value="Genomic_DNA"/>
</dbReference>
<proteinExistence type="predicted"/>
<sequence>MRFRLLCFPLLALLASGCERMPEDPVFIYGRLLNADGSPRANTPLRVERSSKSPSYTGYPVGGEVVDLGYRPYSEGTSEAAGYFTLETLAGDITTENAYVYEQYRFRVFPPLEADGHGVFAAFSFRDDVELPLLRTWDSGFTVSDGAQGPTLTFAAAPPVPETPPSGEVPTIWDGNTSEPRPAPPTTPEPVLHLHGPDGLLWEQFRATSPWVVSPYVLEDFTGPEAQLRAVSTGLWFFYPLGADGSDLDFRVEWRTPRKPLPPGALRPVSRGAACGPVHTPGPCPYTDGKLAIQNTVPPSTQPGASPVGLESLTFTLDRAVLPRRVVVRGLKPLFTPRQQARVILEGSENGDTYEPLADVPVVLPNPYDPWGHYVGLTAGTEADSPFDPPLDPYRTTLFLDAPLTASKPVRFVRLRVMQDGNSPLWMEKLAEVSVFE</sequence>
<dbReference type="RefSeq" id="WP_169343068.1">
    <property type="nucleotide sequence ID" value="NZ_JABBJJ010000008.1"/>
</dbReference>
<evidence type="ECO:0000313" key="2">
    <source>
        <dbReference type="Proteomes" id="UP000518300"/>
    </source>
</evidence>
<dbReference type="PROSITE" id="PS51257">
    <property type="entry name" value="PROKAR_LIPOPROTEIN"/>
    <property type="match status" value="1"/>
</dbReference>
<organism evidence="1 2">
    <name type="scientific">Pyxidicoccus fallax</name>
    <dbReference type="NCBI Taxonomy" id="394095"/>
    <lineage>
        <taxon>Bacteria</taxon>
        <taxon>Pseudomonadati</taxon>
        <taxon>Myxococcota</taxon>
        <taxon>Myxococcia</taxon>
        <taxon>Myxococcales</taxon>
        <taxon>Cystobacterineae</taxon>
        <taxon>Myxococcaceae</taxon>
        <taxon>Pyxidicoccus</taxon>
    </lineage>
</organism>
<gene>
    <name evidence="1" type="ORF">HG543_02755</name>
</gene>
<dbReference type="Proteomes" id="UP000518300">
    <property type="component" value="Unassembled WGS sequence"/>
</dbReference>